<dbReference type="Pfam" id="PF04245">
    <property type="entry name" value="NA37"/>
    <property type="match status" value="1"/>
</dbReference>
<gene>
    <name evidence="1" type="ORF">CP523_11535</name>
    <name evidence="2" type="ORF">NH397_03905</name>
</gene>
<evidence type="ECO:0000313" key="2">
    <source>
        <dbReference type="EMBL" id="USS01593.1"/>
    </source>
</evidence>
<evidence type="ECO:0000313" key="3">
    <source>
        <dbReference type="Proteomes" id="UP000280586"/>
    </source>
</evidence>
<reference evidence="1 3" key="1">
    <citation type="submission" date="2017-09" db="EMBL/GenBank/DDBJ databases">
        <authorList>
            <person name="Thomas P."/>
            <person name="Seyboldt C."/>
        </authorList>
    </citation>
    <scope>NUCLEOTIDE SEQUENCE [LARGE SCALE GENOMIC DNA]</scope>
    <source>
        <strain evidence="1 3">DSM 7534</strain>
    </source>
</reference>
<reference evidence="2" key="2">
    <citation type="submission" date="2022-06" db="EMBL/GenBank/DDBJ databases">
        <authorList>
            <person name="Holder M.E."/>
            <person name="Ajami N.J."/>
            <person name="Petrosino J.F."/>
        </authorList>
    </citation>
    <scope>NUCLEOTIDE SEQUENCE</scope>
    <source>
        <strain evidence="2">RMA 8861</strain>
    </source>
</reference>
<sequence>MEYINDINIQEAVIHIIDSNGDEPILNEYTLDLNEDIYKFLYRHIEKCFKDEELKYAVFNPERNIVKELVQDYLNEIEGSEIIALSQELARQLFIIMKSNVNIPSCDLIVVSLITDQGPMIGILKMDYVKNFTHQVEFVENKIGIGIVPQSTGLPGSSQRIQKAAFIKPIREENKYDLMVIDKQRKSKDQDEYGANYFIANFLGCSLITNERDMTKTLLKAAETWTRSNVTEDADRAEKIRTTVKSKLKEEECINIDALSHELFREEPQIKENFSNFVKSHGLEDEVTVDKQWVEKKLKRVRLKIDKEIDLYIDEEAYHDSSKFEIQRNGDGSINMIIKHVVNYIEK</sequence>
<evidence type="ECO:0000313" key="4">
    <source>
        <dbReference type="Proteomes" id="UP001055437"/>
    </source>
</evidence>
<dbReference type="GeneID" id="303561314"/>
<dbReference type="Proteomes" id="UP001055437">
    <property type="component" value="Chromosome"/>
</dbReference>
<dbReference type="InterPro" id="IPR007358">
    <property type="entry name" value="Nucleoid_associated_NdpA"/>
</dbReference>
<dbReference type="EMBL" id="CP099799">
    <property type="protein sequence ID" value="USS01593.1"/>
    <property type="molecule type" value="Genomic_DNA"/>
</dbReference>
<dbReference type="AlphaFoldDB" id="A0A9N7PJT5"/>
<dbReference type="KEGG" id="csep:CP523_11535"/>
<organism evidence="1 3">
    <name type="scientific">Clostridium septicum</name>
    <dbReference type="NCBI Taxonomy" id="1504"/>
    <lineage>
        <taxon>Bacteria</taxon>
        <taxon>Bacillati</taxon>
        <taxon>Bacillota</taxon>
        <taxon>Clostridia</taxon>
        <taxon>Eubacteriales</taxon>
        <taxon>Clostridiaceae</taxon>
        <taxon>Clostridium</taxon>
    </lineage>
</organism>
<dbReference type="OrthoDB" id="3171075at2"/>
<dbReference type="EMBL" id="CP023671">
    <property type="protein sequence ID" value="AYE34995.1"/>
    <property type="molecule type" value="Genomic_DNA"/>
</dbReference>
<keyword evidence="4" id="KW-1185">Reference proteome</keyword>
<accession>A0A9N7PJT5</accession>
<evidence type="ECO:0000313" key="1">
    <source>
        <dbReference type="EMBL" id="AYE34995.1"/>
    </source>
</evidence>
<protein>
    <submittedName>
        <fullName evidence="1">Nucleoid-associated protein</fullName>
    </submittedName>
</protein>
<dbReference type="Proteomes" id="UP000280586">
    <property type="component" value="Chromosome"/>
</dbReference>
<dbReference type="RefSeq" id="WP_066673329.1">
    <property type="nucleotide sequence ID" value="NZ_CABMIZ010000001.1"/>
</dbReference>
<name>A0A9N7PJT5_CLOSE</name>
<dbReference type="GO" id="GO:0009295">
    <property type="term" value="C:nucleoid"/>
    <property type="evidence" value="ECO:0007669"/>
    <property type="project" value="InterPro"/>
</dbReference>
<proteinExistence type="predicted"/>